<name>A0A7M2WXF2_9BACT</name>
<dbReference type="GO" id="GO:0016887">
    <property type="term" value="F:ATP hydrolysis activity"/>
    <property type="evidence" value="ECO:0007669"/>
    <property type="project" value="InterPro"/>
</dbReference>
<dbReference type="InterPro" id="IPR017871">
    <property type="entry name" value="ABC_transporter-like_CS"/>
</dbReference>
<dbReference type="KEGG" id="hbs:IPV69_02020"/>
<dbReference type="GO" id="GO:0005524">
    <property type="term" value="F:ATP binding"/>
    <property type="evidence" value="ECO:0007669"/>
    <property type="project" value="UniProtKB-KW"/>
</dbReference>
<dbReference type="Pfam" id="PF00664">
    <property type="entry name" value="ABC_membrane"/>
    <property type="match status" value="1"/>
</dbReference>
<comment type="subcellular location">
    <subcellularLocation>
        <location evidence="1">Cell membrane</location>
        <topology evidence="1">Multi-pass membrane protein</topology>
    </subcellularLocation>
</comment>
<evidence type="ECO:0000259" key="11">
    <source>
        <dbReference type="PROSITE" id="PS50929"/>
    </source>
</evidence>
<dbReference type="Gene3D" id="1.20.1560.10">
    <property type="entry name" value="ABC transporter type 1, transmembrane domain"/>
    <property type="match status" value="1"/>
</dbReference>
<feature type="transmembrane region" description="Helical" evidence="9">
    <location>
        <begin position="172"/>
        <end position="192"/>
    </location>
</feature>
<feature type="region of interest" description="Disordered" evidence="8">
    <location>
        <begin position="592"/>
        <end position="619"/>
    </location>
</feature>
<dbReference type="FunFam" id="3.40.50.300:FF:000287">
    <property type="entry name" value="Multidrug ABC transporter ATP-binding protein"/>
    <property type="match status" value="1"/>
</dbReference>
<evidence type="ECO:0000256" key="3">
    <source>
        <dbReference type="ARBA" id="ARBA00022692"/>
    </source>
</evidence>
<keyword evidence="5 12" id="KW-0067">ATP-binding</keyword>
<dbReference type="SUPFAM" id="SSF52540">
    <property type="entry name" value="P-loop containing nucleoside triphosphate hydrolases"/>
    <property type="match status" value="1"/>
</dbReference>
<dbReference type="PANTHER" id="PTHR43394:SF1">
    <property type="entry name" value="ATP-BINDING CASSETTE SUB-FAMILY B MEMBER 10, MITOCHONDRIAL"/>
    <property type="match status" value="1"/>
</dbReference>
<dbReference type="AlphaFoldDB" id="A0A7M2WXF2"/>
<evidence type="ECO:0000256" key="4">
    <source>
        <dbReference type="ARBA" id="ARBA00022741"/>
    </source>
</evidence>
<keyword evidence="7 9" id="KW-0472">Membrane</keyword>
<dbReference type="InterPro" id="IPR027417">
    <property type="entry name" value="P-loop_NTPase"/>
</dbReference>
<dbReference type="Gene3D" id="3.40.50.300">
    <property type="entry name" value="P-loop containing nucleotide triphosphate hydrolases"/>
    <property type="match status" value="1"/>
</dbReference>
<gene>
    <name evidence="12" type="ORF">IPV69_02020</name>
</gene>
<dbReference type="PROSITE" id="PS50893">
    <property type="entry name" value="ABC_TRANSPORTER_2"/>
    <property type="match status" value="1"/>
</dbReference>
<reference evidence="12 13" key="1">
    <citation type="submission" date="2020-10" db="EMBL/GenBank/DDBJ databases">
        <title>Wide distribution of Phycisphaera-like planctomycetes from WD2101 soil group in peatlands and genome analysis of the first cultivated representative.</title>
        <authorList>
            <person name="Dedysh S.N."/>
            <person name="Beletsky A.V."/>
            <person name="Ivanova A."/>
            <person name="Kulichevskaya I.S."/>
            <person name="Suzina N.E."/>
            <person name="Philippov D.A."/>
            <person name="Rakitin A.L."/>
            <person name="Mardanov A.V."/>
            <person name="Ravin N.V."/>
        </authorList>
    </citation>
    <scope>NUCLEOTIDE SEQUENCE [LARGE SCALE GENOMIC DNA]</scope>
    <source>
        <strain evidence="12 13">M1803</strain>
    </source>
</reference>
<dbReference type="PANTHER" id="PTHR43394">
    <property type="entry name" value="ATP-DEPENDENT PERMEASE MDL1, MITOCHONDRIAL"/>
    <property type="match status" value="1"/>
</dbReference>
<dbReference type="RefSeq" id="WP_206293248.1">
    <property type="nucleotide sequence ID" value="NZ_CP063458.1"/>
</dbReference>
<keyword evidence="3 9" id="KW-0812">Transmembrane</keyword>
<evidence type="ECO:0000256" key="2">
    <source>
        <dbReference type="ARBA" id="ARBA00022448"/>
    </source>
</evidence>
<evidence type="ECO:0000256" key="9">
    <source>
        <dbReference type="SAM" id="Phobius"/>
    </source>
</evidence>
<feature type="transmembrane region" description="Helical" evidence="9">
    <location>
        <begin position="256"/>
        <end position="275"/>
    </location>
</feature>
<feature type="transmembrane region" description="Helical" evidence="9">
    <location>
        <begin position="12"/>
        <end position="35"/>
    </location>
</feature>
<feature type="transmembrane region" description="Helical" evidence="9">
    <location>
        <begin position="131"/>
        <end position="152"/>
    </location>
</feature>
<dbReference type="InterPro" id="IPR039421">
    <property type="entry name" value="Type_1_exporter"/>
</dbReference>
<evidence type="ECO:0000256" key="5">
    <source>
        <dbReference type="ARBA" id="ARBA00022840"/>
    </source>
</evidence>
<dbReference type="SUPFAM" id="SSF90123">
    <property type="entry name" value="ABC transporter transmembrane region"/>
    <property type="match status" value="1"/>
</dbReference>
<dbReference type="EMBL" id="CP063458">
    <property type="protein sequence ID" value="QOV90175.1"/>
    <property type="molecule type" value="Genomic_DNA"/>
</dbReference>
<dbReference type="GO" id="GO:0015421">
    <property type="term" value="F:ABC-type oligopeptide transporter activity"/>
    <property type="evidence" value="ECO:0007669"/>
    <property type="project" value="TreeGrafter"/>
</dbReference>
<evidence type="ECO:0000313" key="13">
    <source>
        <dbReference type="Proteomes" id="UP000593765"/>
    </source>
</evidence>
<accession>A0A7M2WXF2</accession>
<keyword evidence="4" id="KW-0547">Nucleotide-binding</keyword>
<organism evidence="12 13">
    <name type="scientific">Humisphaera borealis</name>
    <dbReference type="NCBI Taxonomy" id="2807512"/>
    <lineage>
        <taxon>Bacteria</taxon>
        <taxon>Pseudomonadati</taxon>
        <taxon>Planctomycetota</taxon>
        <taxon>Phycisphaerae</taxon>
        <taxon>Tepidisphaerales</taxon>
        <taxon>Tepidisphaeraceae</taxon>
        <taxon>Humisphaera</taxon>
    </lineage>
</organism>
<keyword evidence="6 9" id="KW-1133">Transmembrane helix</keyword>
<feature type="transmembrane region" description="Helical" evidence="9">
    <location>
        <begin position="69"/>
        <end position="91"/>
    </location>
</feature>
<keyword evidence="13" id="KW-1185">Reference proteome</keyword>
<feature type="domain" description="ABC transmembrane type-1" evidence="11">
    <location>
        <begin position="19"/>
        <end position="316"/>
    </location>
</feature>
<evidence type="ECO:0000313" key="12">
    <source>
        <dbReference type="EMBL" id="QOV90175.1"/>
    </source>
</evidence>
<dbReference type="InterPro" id="IPR003439">
    <property type="entry name" value="ABC_transporter-like_ATP-bd"/>
</dbReference>
<protein>
    <submittedName>
        <fullName evidence="12">ABC transporter ATP-binding protein</fullName>
    </submittedName>
</protein>
<dbReference type="GO" id="GO:0005886">
    <property type="term" value="C:plasma membrane"/>
    <property type="evidence" value="ECO:0007669"/>
    <property type="project" value="UniProtKB-SubCell"/>
</dbReference>
<dbReference type="InterPro" id="IPR003593">
    <property type="entry name" value="AAA+_ATPase"/>
</dbReference>
<evidence type="ECO:0000256" key="8">
    <source>
        <dbReference type="SAM" id="MobiDB-lite"/>
    </source>
</evidence>
<dbReference type="Pfam" id="PF00005">
    <property type="entry name" value="ABC_tran"/>
    <property type="match status" value="1"/>
</dbReference>
<proteinExistence type="predicted"/>
<feature type="compositionally biased region" description="Polar residues" evidence="8">
    <location>
        <begin position="602"/>
        <end position="612"/>
    </location>
</feature>
<keyword evidence="2" id="KW-0813">Transport</keyword>
<dbReference type="InterPro" id="IPR011527">
    <property type="entry name" value="ABC1_TM_dom"/>
</dbReference>
<evidence type="ECO:0000259" key="10">
    <source>
        <dbReference type="PROSITE" id="PS50893"/>
    </source>
</evidence>
<feature type="domain" description="ABC transporter" evidence="10">
    <location>
        <begin position="350"/>
        <end position="584"/>
    </location>
</feature>
<evidence type="ECO:0000256" key="6">
    <source>
        <dbReference type="ARBA" id="ARBA00022989"/>
    </source>
</evidence>
<sequence length="619" mass="68488">MKYIPRVFRYLLPYWRLAVVSALLILLASLVGLLMPWPLKFLVDSVLGEEPTPWWVTATFGKFASDRYAMMYVAVIAGLGVTLLSDLVHVLSNYAQTKLEQLMVLDVRSDLFEHSQRLSVSYHEQKRSGMLIYIINSLGDAVVGVLMTIPPLVQSVLTLIGMFIVSMTIDPWLALVSLVVVPFLYYSVGYYAKHIQSRLYEVRGLEGETLSVIHEAISMIRVILAFGRSDHESHRHRKLGLKAIDARVKITIRQTLFTMAVNAITAGGTALVLAVGARHALSGKLTVGQLLVVLAYIASVYKPLESISYTIGGLQDKFVNLGIAFGLLDTEPDIKDSPNARAIDRVRGAVRFDNVKFSYPGREDTLKDVSIDVKPGEVVAIVGPTGAGKSTLISLLPRFYDPDGGRIEIDGINIHDITLKSLRHQIALVQQEPLLFSGSIMDNIRYGRLEATDEEVVNAAKAANAHDFVERLPEGYRTELGERGTKVSGGERQRIAIARAFLKDAPILILDEPTSAIDSKTEQVILDALDRLMVGRTTFIIAHRLSTIRHADQIVAIEAGRVVESGTHDALLLRNGLYRQLYDIQTGKRRRQRDDDAIVNPTEVNADTSNSDEVAEVIQ</sequence>
<dbReference type="SMART" id="SM00382">
    <property type="entry name" value="AAA"/>
    <property type="match status" value="1"/>
</dbReference>
<dbReference type="PROSITE" id="PS00211">
    <property type="entry name" value="ABC_TRANSPORTER_1"/>
    <property type="match status" value="1"/>
</dbReference>
<evidence type="ECO:0000256" key="7">
    <source>
        <dbReference type="ARBA" id="ARBA00023136"/>
    </source>
</evidence>
<dbReference type="PROSITE" id="PS50929">
    <property type="entry name" value="ABC_TM1F"/>
    <property type="match status" value="1"/>
</dbReference>
<dbReference type="Proteomes" id="UP000593765">
    <property type="component" value="Chromosome"/>
</dbReference>
<evidence type="ECO:0000256" key="1">
    <source>
        <dbReference type="ARBA" id="ARBA00004651"/>
    </source>
</evidence>
<dbReference type="InterPro" id="IPR036640">
    <property type="entry name" value="ABC1_TM_sf"/>
</dbReference>